<dbReference type="AlphaFoldDB" id="A0A6J8AHE7"/>
<reference evidence="1 2" key="1">
    <citation type="submission" date="2020-06" db="EMBL/GenBank/DDBJ databases">
        <authorList>
            <person name="Li R."/>
            <person name="Bekaert M."/>
        </authorList>
    </citation>
    <scope>NUCLEOTIDE SEQUENCE [LARGE SCALE GENOMIC DNA]</scope>
    <source>
        <strain evidence="2">wild</strain>
    </source>
</reference>
<dbReference type="EMBL" id="CACVKT020001464">
    <property type="protein sequence ID" value="CAC5368252.1"/>
    <property type="molecule type" value="Genomic_DNA"/>
</dbReference>
<dbReference type="Proteomes" id="UP000507470">
    <property type="component" value="Unassembled WGS sequence"/>
</dbReference>
<keyword evidence="2" id="KW-1185">Reference proteome</keyword>
<gene>
    <name evidence="1" type="ORF">MCOR_7859</name>
</gene>
<protein>
    <submittedName>
        <fullName evidence="1">Uncharacterized protein</fullName>
    </submittedName>
</protein>
<evidence type="ECO:0000313" key="2">
    <source>
        <dbReference type="Proteomes" id="UP000507470"/>
    </source>
</evidence>
<dbReference type="InterPro" id="IPR011044">
    <property type="entry name" value="Quino_amine_DH_bsu"/>
</dbReference>
<proteinExistence type="predicted"/>
<dbReference type="SUPFAM" id="SSF50969">
    <property type="entry name" value="YVTN repeat-like/Quinoprotein amine dehydrogenase"/>
    <property type="match status" value="1"/>
</dbReference>
<dbReference type="OrthoDB" id="10320535at2759"/>
<organism evidence="1 2">
    <name type="scientific">Mytilus coruscus</name>
    <name type="common">Sea mussel</name>
    <dbReference type="NCBI Taxonomy" id="42192"/>
    <lineage>
        <taxon>Eukaryota</taxon>
        <taxon>Metazoa</taxon>
        <taxon>Spiralia</taxon>
        <taxon>Lophotrochozoa</taxon>
        <taxon>Mollusca</taxon>
        <taxon>Bivalvia</taxon>
        <taxon>Autobranchia</taxon>
        <taxon>Pteriomorphia</taxon>
        <taxon>Mytilida</taxon>
        <taxon>Mytiloidea</taxon>
        <taxon>Mytilidae</taxon>
        <taxon>Mytilinae</taxon>
        <taxon>Mytilus</taxon>
    </lineage>
</organism>
<name>A0A6J8AHE7_MYTCO</name>
<sequence>MILLNCCNLTPDEKAAIKKLRQYKNDYLSHNIKGTITKREYKTLWADLTNFILQLDSSKQDAMARIEARPLDEALCSRYCLNLLDLHKRLDEIDDTIKTMNNSVQGTLQNMGRSVQGSLQNMETSILGTLNNIDTSLQELLYYARRGMASKCFTERNNNQDGSQIDSINLQGNPCCVTPVNITTVAVTLGYVNSIDMYDINNKLKLKSISVHEMCYKGITTLTNKLVVCGANRLLFKDHHTGELVRTTQTDCYPSRLYNSGDRIFYFSSNNNDNKLSWYSYTDDKHYTKTLPSKPSWMTILQDGSMYVVCIGGSVQHVSSDGKQNENVTGLCLGNDNVLISYNGKQNKLVTINKVQRFARGVAVQIFKEV</sequence>
<evidence type="ECO:0000313" key="1">
    <source>
        <dbReference type="EMBL" id="CAC5368252.1"/>
    </source>
</evidence>
<accession>A0A6J8AHE7</accession>